<evidence type="ECO:0000256" key="5">
    <source>
        <dbReference type="PROSITE-ProRule" id="PRU00169"/>
    </source>
</evidence>
<dbReference type="PROSITE" id="PS50043">
    <property type="entry name" value="HTH_LUXR_2"/>
    <property type="match status" value="1"/>
</dbReference>
<dbReference type="PROSITE" id="PS50110">
    <property type="entry name" value="RESPONSE_REGULATORY"/>
    <property type="match status" value="1"/>
</dbReference>
<evidence type="ECO:0000256" key="3">
    <source>
        <dbReference type="ARBA" id="ARBA00023125"/>
    </source>
</evidence>
<evidence type="ECO:0000256" key="2">
    <source>
        <dbReference type="ARBA" id="ARBA00023015"/>
    </source>
</evidence>
<dbReference type="AlphaFoldDB" id="A0A8J3ZIE4"/>
<dbReference type="CDD" id="cd06170">
    <property type="entry name" value="LuxR_C_like"/>
    <property type="match status" value="1"/>
</dbReference>
<evidence type="ECO:0000259" key="6">
    <source>
        <dbReference type="PROSITE" id="PS50043"/>
    </source>
</evidence>
<dbReference type="Proteomes" id="UP000612585">
    <property type="component" value="Unassembled WGS sequence"/>
</dbReference>
<accession>A0A8J3ZIE4</accession>
<dbReference type="InterPro" id="IPR039420">
    <property type="entry name" value="WalR-like"/>
</dbReference>
<reference evidence="8" key="1">
    <citation type="submission" date="2021-01" db="EMBL/GenBank/DDBJ databases">
        <title>Whole genome shotgun sequence of Virgisporangium aurantiacum NBRC 16421.</title>
        <authorList>
            <person name="Komaki H."/>
            <person name="Tamura T."/>
        </authorList>
    </citation>
    <scope>NUCLEOTIDE SEQUENCE</scope>
    <source>
        <strain evidence="8">NBRC 16421</strain>
    </source>
</reference>
<protein>
    <submittedName>
        <fullName evidence="8">DNA-binding response regulator</fullName>
    </submittedName>
</protein>
<dbReference type="GO" id="GO:0006355">
    <property type="term" value="P:regulation of DNA-templated transcription"/>
    <property type="evidence" value="ECO:0007669"/>
    <property type="project" value="InterPro"/>
</dbReference>
<dbReference type="GO" id="GO:0003677">
    <property type="term" value="F:DNA binding"/>
    <property type="evidence" value="ECO:0007669"/>
    <property type="project" value="UniProtKB-KW"/>
</dbReference>
<comment type="caution">
    <text evidence="8">The sequence shown here is derived from an EMBL/GenBank/DDBJ whole genome shotgun (WGS) entry which is preliminary data.</text>
</comment>
<keyword evidence="9" id="KW-1185">Reference proteome</keyword>
<evidence type="ECO:0000313" key="8">
    <source>
        <dbReference type="EMBL" id="GIJ64454.1"/>
    </source>
</evidence>
<evidence type="ECO:0000256" key="1">
    <source>
        <dbReference type="ARBA" id="ARBA00022553"/>
    </source>
</evidence>
<dbReference type="SMART" id="SM00448">
    <property type="entry name" value="REC"/>
    <property type="match status" value="1"/>
</dbReference>
<feature type="modified residue" description="4-aspartylphosphate" evidence="5">
    <location>
        <position position="52"/>
    </location>
</feature>
<sequence length="221" mass="23908">MRVVIAEDSIILRDGLIRLLTAKGHHVVAETADATSLLPAVAEHTPDVAVVDVRMPPTHTDDGLRAAIDVRRHHPDVGILVFSQYVEVHYARRLFADDARGIGYLLKDRITEVAEFLTALERVAAGGSALDPEVVSRMLTAGRNEQGLARLTSRESEVLALMAEGLSNTAIAARMVVSSGAVEKFVTNIFTKLDLPPSDTSNRRVVAVLRYLESGPTPAEP</sequence>
<dbReference type="GO" id="GO:0000160">
    <property type="term" value="P:phosphorelay signal transduction system"/>
    <property type="evidence" value="ECO:0007669"/>
    <property type="project" value="InterPro"/>
</dbReference>
<keyword evidence="4" id="KW-0804">Transcription</keyword>
<keyword evidence="1 5" id="KW-0597">Phosphoprotein</keyword>
<dbReference type="InterPro" id="IPR001789">
    <property type="entry name" value="Sig_transdc_resp-reg_receiver"/>
</dbReference>
<evidence type="ECO:0000259" key="7">
    <source>
        <dbReference type="PROSITE" id="PS50110"/>
    </source>
</evidence>
<name>A0A8J3ZIE4_9ACTN</name>
<dbReference type="RefSeq" id="WP_204013081.1">
    <property type="nucleotide sequence ID" value="NZ_BOPG01000117.1"/>
</dbReference>
<proteinExistence type="predicted"/>
<dbReference type="PANTHER" id="PTHR43214">
    <property type="entry name" value="TWO-COMPONENT RESPONSE REGULATOR"/>
    <property type="match status" value="1"/>
</dbReference>
<dbReference type="Gene3D" id="3.40.50.2300">
    <property type="match status" value="1"/>
</dbReference>
<feature type="domain" description="HTH luxR-type" evidence="6">
    <location>
        <begin position="144"/>
        <end position="215"/>
    </location>
</feature>
<keyword evidence="3 8" id="KW-0238">DNA-binding</keyword>
<dbReference type="PRINTS" id="PR00038">
    <property type="entry name" value="HTHLUXR"/>
</dbReference>
<dbReference type="SMART" id="SM00421">
    <property type="entry name" value="HTH_LUXR"/>
    <property type="match status" value="1"/>
</dbReference>
<evidence type="ECO:0000313" key="9">
    <source>
        <dbReference type="Proteomes" id="UP000612585"/>
    </source>
</evidence>
<dbReference type="SUPFAM" id="SSF52172">
    <property type="entry name" value="CheY-like"/>
    <property type="match status" value="1"/>
</dbReference>
<dbReference type="CDD" id="cd17535">
    <property type="entry name" value="REC_NarL-like"/>
    <property type="match status" value="1"/>
</dbReference>
<feature type="domain" description="Response regulatory" evidence="7">
    <location>
        <begin position="2"/>
        <end position="122"/>
    </location>
</feature>
<gene>
    <name evidence="8" type="ORF">Vau01_119700</name>
</gene>
<keyword evidence="2" id="KW-0805">Transcription regulation</keyword>
<dbReference type="InterPro" id="IPR011006">
    <property type="entry name" value="CheY-like_superfamily"/>
</dbReference>
<dbReference type="PANTHER" id="PTHR43214:SF24">
    <property type="entry name" value="TRANSCRIPTIONAL REGULATORY PROTEIN NARL-RELATED"/>
    <property type="match status" value="1"/>
</dbReference>
<dbReference type="EMBL" id="BOPG01000117">
    <property type="protein sequence ID" value="GIJ64454.1"/>
    <property type="molecule type" value="Genomic_DNA"/>
</dbReference>
<dbReference type="InterPro" id="IPR058245">
    <property type="entry name" value="NreC/VraR/RcsB-like_REC"/>
</dbReference>
<organism evidence="8 9">
    <name type="scientific">Virgisporangium aurantiacum</name>
    <dbReference type="NCBI Taxonomy" id="175570"/>
    <lineage>
        <taxon>Bacteria</taxon>
        <taxon>Bacillati</taxon>
        <taxon>Actinomycetota</taxon>
        <taxon>Actinomycetes</taxon>
        <taxon>Micromonosporales</taxon>
        <taxon>Micromonosporaceae</taxon>
        <taxon>Virgisporangium</taxon>
    </lineage>
</organism>
<dbReference type="Pfam" id="PF00072">
    <property type="entry name" value="Response_reg"/>
    <property type="match status" value="1"/>
</dbReference>
<evidence type="ECO:0000256" key="4">
    <source>
        <dbReference type="ARBA" id="ARBA00023163"/>
    </source>
</evidence>
<dbReference type="InterPro" id="IPR000792">
    <property type="entry name" value="Tscrpt_reg_LuxR_C"/>
</dbReference>
<dbReference type="Pfam" id="PF00196">
    <property type="entry name" value="GerE"/>
    <property type="match status" value="1"/>
</dbReference>